<accession>A0AA39LE32</accession>
<organism evidence="2 3">
    <name type="scientific">Steinernema hermaphroditum</name>
    <dbReference type="NCBI Taxonomy" id="289476"/>
    <lineage>
        <taxon>Eukaryota</taxon>
        <taxon>Metazoa</taxon>
        <taxon>Ecdysozoa</taxon>
        <taxon>Nematoda</taxon>
        <taxon>Chromadorea</taxon>
        <taxon>Rhabditida</taxon>
        <taxon>Tylenchina</taxon>
        <taxon>Panagrolaimomorpha</taxon>
        <taxon>Strongyloidoidea</taxon>
        <taxon>Steinernematidae</taxon>
        <taxon>Steinernema</taxon>
    </lineage>
</organism>
<reference evidence="2" key="1">
    <citation type="submission" date="2023-06" db="EMBL/GenBank/DDBJ databases">
        <title>Genomic analysis of the entomopathogenic nematode Steinernema hermaphroditum.</title>
        <authorList>
            <person name="Schwarz E.M."/>
            <person name="Heppert J.K."/>
            <person name="Baniya A."/>
            <person name="Schwartz H.T."/>
            <person name="Tan C.-H."/>
            <person name="Antoshechkin I."/>
            <person name="Sternberg P.W."/>
            <person name="Goodrich-Blair H."/>
            <person name="Dillman A.R."/>
        </authorList>
    </citation>
    <scope>NUCLEOTIDE SEQUENCE</scope>
    <source>
        <strain evidence="2">PS9179</strain>
        <tissue evidence="2">Whole animal</tissue>
    </source>
</reference>
<sequence length="319" mass="36886">MFEVLRHCEFVLHTFCSLTSICALIFFRWHHKKCKTLFGMLFTHITTQLVYSITSLAISIMSLVQFTGTLDPNTVHFWRSIICLPLEFYISVSSAFLALDRLFIVLLPLKYKTFRISAKLSVVVIVIDMIAAIFVVIGVELIPGISLNPLFGTYNTLYVLGYVYSCMVYSEIILYVVFFVLYRRVVRMQPRQRNTMRAHHIALFQAITLVIFCLIPNSMDDANNLFFNRLSTWLRLGYIYKHNNATKNSLSLGEQILKGTFRASSNALLTHEVEQPSRNWLSRNLTQQPIKCFKFLTIKMVRFRFQHSAGIRVTPPLSL</sequence>
<gene>
    <name evidence="2" type="ORF">QR680_000425</name>
</gene>
<evidence type="ECO:0000256" key="1">
    <source>
        <dbReference type="SAM" id="Phobius"/>
    </source>
</evidence>
<keyword evidence="1" id="KW-0812">Transmembrane</keyword>
<evidence type="ECO:0000313" key="3">
    <source>
        <dbReference type="Proteomes" id="UP001175271"/>
    </source>
</evidence>
<keyword evidence="1" id="KW-0472">Membrane</keyword>
<feature type="transmembrane region" description="Helical" evidence="1">
    <location>
        <begin position="88"/>
        <end position="109"/>
    </location>
</feature>
<evidence type="ECO:0000313" key="2">
    <source>
        <dbReference type="EMBL" id="KAK0393842.1"/>
    </source>
</evidence>
<keyword evidence="1" id="KW-1133">Transmembrane helix</keyword>
<feature type="transmembrane region" description="Helical" evidence="1">
    <location>
        <begin position="162"/>
        <end position="181"/>
    </location>
</feature>
<dbReference type="AlphaFoldDB" id="A0AA39LE32"/>
<name>A0AA39LE32_9BILA</name>
<feature type="transmembrane region" description="Helical" evidence="1">
    <location>
        <begin position="121"/>
        <end position="142"/>
    </location>
</feature>
<dbReference type="Proteomes" id="UP001175271">
    <property type="component" value="Unassembled WGS sequence"/>
</dbReference>
<protein>
    <submittedName>
        <fullName evidence="2">Uncharacterized protein</fullName>
    </submittedName>
</protein>
<feature type="transmembrane region" description="Helical" evidence="1">
    <location>
        <begin position="49"/>
        <end position="68"/>
    </location>
</feature>
<dbReference type="EMBL" id="JAUCMV010000005">
    <property type="protein sequence ID" value="KAK0393842.1"/>
    <property type="molecule type" value="Genomic_DNA"/>
</dbReference>
<proteinExistence type="predicted"/>
<feature type="transmembrane region" description="Helical" evidence="1">
    <location>
        <begin position="12"/>
        <end position="29"/>
    </location>
</feature>
<keyword evidence="3" id="KW-1185">Reference proteome</keyword>
<comment type="caution">
    <text evidence="2">The sequence shown here is derived from an EMBL/GenBank/DDBJ whole genome shotgun (WGS) entry which is preliminary data.</text>
</comment>
<feature type="transmembrane region" description="Helical" evidence="1">
    <location>
        <begin position="201"/>
        <end position="219"/>
    </location>
</feature>